<dbReference type="GO" id="GO:0016787">
    <property type="term" value="F:hydrolase activity"/>
    <property type="evidence" value="ECO:0007669"/>
    <property type="project" value="InterPro"/>
</dbReference>
<protein>
    <recommendedName>
        <fullName evidence="1">Dienelactone hydrolase domain-containing protein</fullName>
    </recommendedName>
</protein>
<dbReference type="EMBL" id="KZ679010">
    <property type="protein sequence ID" value="PSS20611.1"/>
    <property type="molecule type" value="Genomic_DNA"/>
</dbReference>
<dbReference type="Gene3D" id="3.40.50.1820">
    <property type="entry name" value="alpha/beta hydrolase"/>
    <property type="match status" value="1"/>
</dbReference>
<keyword evidence="3" id="KW-1185">Reference proteome</keyword>
<dbReference type="RefSeq" id="XP_024721881.1">
    <property type="nucleotide sequence ID" value="XM_024867511.1"/>
</dbReference>
<organism evidence="2 3">
    <name type="scientific">Amorphotheca resinae ATCC 22711</name>
    <dbReference type="NCBI Taxonomy" id="857342"/>
    <lineage>
        <taxon>Eukaryota</taxon>
        <taxon>Fungi</taxon>
        <taxon>Dikarya</taxon>
        <taxon>Ascomycota</taxon>
        <taxon>Pezizomycotina</taxon>
        <taxon>Leotiomycetes</taxon>
        <taxon>Helotiales</taxon>
        <taxon>Amorphothecaceae</taxon>
        <taxon>Amorphotheca</taxon>
    </lineage>
</organism>
<dbReference type="InterPro" id="IPR002925">
    <property type="entry name" value="Dienelactn_hydro"/>
</dbReference>
<dbReference type="AlphaFoldDB" id="A0A2T3B4Q5"/>
<accession>A0A2T3B4Q5</accession>
<dbReference type="Pfam" id="PF01738">
    <property type="entry name" value="DLH"/>
    <property type="match status" value="1"/>
</dbReference>
<dbReference type="SUPFAM" id="SSF53474">
    <property type="entry name" value="alpha/beta-Hydrolases"/>
    <property type="match status" value="1"/>
</dbReference>
<dbReference type="PANTHER" id="PTHR17630">
    <property type="entry name" value="DIENELACTONE HYDROLASE"/>
    <property type="match status" value="1"/>
</dbReference>
<dbReference type="Proteomes" id="UP000241818">
    <property type="component" value="Unassembled WGS sequence"/>
</dbReference>
<evidence type="ECO:0000259" key="1">
    <source>
        <dbReference type="Pfam" id="PF01738"/>
    </source>
</evidence>
<dbReference type="InParanoid" id="A0A2T3B4Q5"/>
<feature type="domain" description="Dienelactone hydrolase" evidence="1">
    <location>
        <begin position="31"/>
        <end position="293"/>
    </location>
</feature>
<reference evidence="2 3" key="1">
    <citation type="journal article" date="2018" name="New Phytol.">
        <title>Comparative genomics and transcriptomics depict ericoid mycorrhizal fungi as versatile saprotrophs and plant mutualists.</title>
        <authorList>
            <person name="Martino E."/>
            <person name="Morin E."/>
            <person name="Grelet G.A."/>
            <person name="Kuo A."/>
            <person name="Kohler A."/>
            <person name="Daghino S."/>
            <person name="Barry K.W."/>
            <person name="Cichocki N."/>
            <person name="Clum A."/>
            <person name="Dockter R.B."/>
            <person name="Hainaut M."/>
            <person name="Kuo R.C."/>
            <person name="LaButti K."/>
            <person name="Lindahl B.D."/>
            <person name="Lindquist E.A."/>
            <person name="Lipzen A."/>
            <person name="Khouja H.R."/>
            <person name="Magnuson J."/>
            <person name="Murat C."/>
            <person name="Ohm R.A."/>
            <person name="Singer S.W."/>
            <person name="Spatafora J.W."/>
            <person name="Wang M."/>
            <person name="Veneault-Fourrey C."/>
            <person name="Henrissat B."/>
            <person name="Grigoriev I.V."/>
            <person name="Martin F.M."/>
            <person name="Perotto S."/>
        </authorList>
    </citation>
    <scope>NUCLEOTIDE SEQUENCE [LARGE SCALE GENOMIC DNA]</scope>
    <source>
        <strain evidence="2 3">ATCC 22711</strain>
    </source>
</reference>
<proteinExistence type="predicted"/>
<name>A0A2T3B4Q5_AMORE</name>
<dbReference type="PANTHER" id="PTHR17630:SF105">
    <property type="entry name" value="DIENELACTONE HYDROLASE FAMILY PROTEIN (AFU_ORTHOLOGUE AFUA_4G08790)"/>
    <property type="match status" value="1"/>
</dbReference>
<dbReference type="STRING" id="857342.A0A2T3B4Q5"/>
<gene>
    <name evidence="2" type="ORF">M430DRAFT_41907</name>
</gene>
<dbReference type="GeneID" id="36575592"/>
<dbReference type="InterPro" id="IPR029058">
    <property type="entry name" value="AB_hydrolase_fold"/>
</dbReference>
<evidence type="ECO:0000313" key="3">
    <source>
        <dbReference type="Proteomes" id="UP000241818"/>
    </source>
</evidence>
<sequence>MSGGPCPDCISGSVHLGTPTGTVTTIHGLPVYVSKPDEGVTPKGLVVYIPDAFGWDFVNNRILSDHYAKRGGFVVYLPDFMGGHSLSPDALSLMDKITAPASWFTTLFYKPLYVLRAMTLFIPWLYRVRSSVVKPRLLSFFKSLRLSPPPFPTSNLKIGAAGFCWGGKYTIELCGNAPSTRVVRHPEQSSSTALEPLIDCGFTAHPSNVSMPIDIQKVELPLSVSVGNEDMAMKGTLIMQMKDILEKKGSHHEVVILPGAKHGFAIRSHPEDKLQMDYAEKAEVQAIDWFRRWFA</sequence>
<dbReference type="OrthoDB" id="17560at2759"/>
<evidence type="ECO:0000313" key="2">
    <source>
        <dbReference type="EMBL" id="PSS20611.1"/>
    </source>
</evidence>